<evidence type="ECO:0000313" key="17">
    <source>
        <dbReference type="EMBL" id="THF75440.1"/>
    </source>
</evidence>
<organism evidence="17 18">
    <name type="scientific">Metabacillus sediminilitoris</name>
    <dbReference type="NCBI Taxonomy" id="2567941"/>
    <lineage>
        <taxon>Bacteria</taxon>
        <taxon>Bacillati</taxon>
        <taxon>Bacillota</taxon>
        <taxon>Bacilli</taxon>
        <taxon>Bacillales</taxon>
        <taxon>Bacillaceae</taxon>
        <taxon>Metabacillus</taxon>
    </lineage>
</organism>
<evidence type="ECO:0000256" key="6">
    <source>
        <dbReference type="ARBA" id="ARBA00012912"/>
    </source>
</evidence>
<dbReference type="PANTHER" id="PTHR11986">
    <property type="entry name" value="AMINOTRANSFERASE CLASS III"/>
    <property type="match status" value="1"/>
</dbReference>
<keyword evidence="8 17" id="KW-0808">Transferase</keyword>
<dbReference type="Gene3D" id="3.90.1150.10">
    <property type="entry name" value="Aspartate Aminotransferase, domain 1"/>
    <property type="match status" value="1"/>
</dbReference>
<dbReference type="InterPro" id="IPR015421">
    <property type="entry name" value="PyrdxlP-dep_Trfase_major"/>
</dbReference>
<comment type="caution">
    <text evidence="17">The sequence shown here is derived from an EMBL/GenBank/DDBJ whole genome shotgun (WGS) entry which is preliminary data.</text>
</comment>
<evidence type="ECO:0000256" key="1">
    <source>
        <dbReference type="ARBA" id="ARBA00001750"/>
    </source>
</evidence>
<dbReference type="Gene3D" id="3.40.640.10">
    <property type="entry name" value="Type I PLP-dependent aspartate aminotransferase-like (Major domain)"/>
    <property type="match status" value="1"/>
</dbReference>
<dbReference type="NCBIfam" id="NF005993">
    <property type="entry name" value="PRK08117.1"/>
    <property type="match status" value="1"/>
</dbReference>
<dbReference type="EMBL" id="SSNT01000027">
    <property type="protein sequence ID" value="THF75440.1"/>
    <property type="molecule type" value="Genomic_DNA"/>
</dbReference>
<comment type="catalytic activity">
    <reaction evidence="14">
        <text>4-aminobutanoate + 2-oxoglutarate = succinate semialdehyde + L-glutamate</text>
        <dbReference type="Rhea" id="RHEA:23352"/>
        <dbReference type="ChEBI" id="CHEBI:16810"/>
        <dbReference type="ChEBI" id="CHEBI:29985"/>
        <dbReference type="ChEBI" id="CHEBI:57706"/>
        <dbReference type="ChEBI" id="CHEBI:59888"/>
        <dbReference type="EC" id="2.6.1.19"/>
    </reaction>
</comment>
<dbReference type="InterPro" id="IPR015424">
    <property type="entry name" value="PyrdxlP-dep_Trfase"/>
</dbReference>
<dbReference type="InterPro" id="IPR049704">
    <property type="entry name" value="Aminotrans_3_PPA_site"/>
</dbReference>
<dbReference type="PIRSF" id="PIRSF000521">
    <property type="entry name" value="Transaminase_4ab_Lys_Orn"/>
    <property type="match status" value="1"/>
</dbReference>
<keyword evidence="7 17" id="KW-0032">Aminotransferase</keyword>
<evidence type="ECO:0000256" key="8">
    <source>
        <dbReference type="ARBA" id="ARBA00022679"/>
    </source>
</evidence>
<evidence type="ECO:0000256" key="12">
    <source>
        <dbReference type="ARBA" id="ARBA00030857"/>
    </source>
</evidence>
<comment type="pathway">
    <text evidence="3">Amino-acid degradation; 4-aminobutanoate degradation.</text>
</comment>
<evidence type="ECO:0000256" key="7">
    <source>
        <dbReference type="ARBA" id="ARBA00022576"/>
    </source>
</evidence>
<protein>
    <recommendedName>
        <fullName evidence="12">(S)-3-amino-2-methylpropionate transaminase</fullName>
        <ecNumber evidence="6">2.6.1.19</ecNumber>
        <ecNumber evidence="5">2.6.1.22</ecNumber>
    </recommendedName>
    <alternativeName>
        <fullName evidence="13">GABA aminotransferase</fullName>
    </alternativeName>
    <alternativeName>
        <fullName evidence="11">Gamma-amino-N-butyrate transaminase</fullName>
    </alternativeName>
    <alternativeName>
        <fullName evidence="15">Glutamate:succinic semialdehyde transaminase</fullName>
    </alternativeName>
    <alternativeName>
        <fullName evidence="10">L-AIBAT</fullName>
    </alternativeName>
</protein>
<dbReference type="InterPro" id="IPR050103">
    <property type="entry name" value="Class-III_PLP-dep_AT"/>
</dbReference>
<evidence type="ECO:0000256" key="11">
    <source>
        <dbReference type="ARBA" id="ARBA00030204"/>
    </source>
</evidence>
<dbReference type="GO" id="GO:0034386">
    <property type="term" value="F:4-aminobutyrate:2-oxoglutarate transaminase activity"/>
    <property type="evidence" value="ECO:0007669"/>
    <property type="project" value="UniProtKB-EC"/>
</dbReference>
<evidence type="ECO:0000256" key="4">
    <source>
        <dbReference type="ARBA" id="ARBA00008954"/>
    </source>
</evidence>
<accession>A0A4S4BL05</accession>
<dbReference type="Proteomes" id="UP000310334">
    <property type="component" value="Unassembled WGS sequence"/>
</dbReference>
<evidence type="ECO:0000256" key="15">
    <source>
        <dbReference type="ARBA" id="ARBA00050054"/>
    </source>
</evidence>
<comment type="catalytic activity">
    <reaction evidence="1">
        <text>(S)-3-amino-2-methylpropanoate + 2-oxoglutarate = 2-methyl-3-oxopropanoate + L-glutamate</text>
        <dbReference type="Rhea" id="RHEA:13993"/>
        <dbReference type="ChEBI" id="CHEBI:16810"/>
        <dbReference type="ChEBI" id="CHEBI:29985"/>
        <dbReference type="ChEBI" id="CHEBI:57700"/>
        <dbReference type="ChEBI" id="CHEBI:58655"/>
        <dbReference type="EC" id="2.6.1.22"/>
    </reaction>
</comment>
<evidence type="ECO:0000256" key="14">
    <source>
        <dbReference type="ARBA" id="ARBA00048021"/>
    </source>
</evidence>
<dbReference type="AlphaFoldDB" id="A0A4S4BL05"/>
<dbReference type="InterPro" id="IPR015422">
    <property type="entry name" value="PyrdxlP-dep_Trfase_small"/>
</dbReference>
<evidence type="ECO:0000256" key="16">
    <source>
        <dbReference type="RuleBase" id="RU003560"/>
    </source>
</evidence>
<evidence type="ECO:0000256" key="3">
    <source>
        <dbReference type="ARBA" id="ARBA00005176"/>
    </source>
</evidence>
<keyword evidence="9 16" id="KW-0663">Pyridoxal phosphate</keyword>
<dbReference type="PROSITE" id="PS00600">
    <property type="entry name" value="AA_TRANSFER_CLASS_3"/>
    <property type="match status" value="1"/>
</dbReference>
<name>A0A4S4BL05_9BACI</name>
<dbReference type="OrthoDB" id="9807885at2"/>
<dbReference type="RefSeq" id="WP_136358501.1">
    <property type="nucleotide sequence ID" value="NZ_CP046266.1"/>
</dbReference>
<keyword evidence="18" id="KW-1185">Reference proteome</keyword>
<dbReference type="EC" id="2.6.1.19" evidence="6"/>
<dbReference type="EC" id="2.6.1.22" evidence="5"/>
<dbReference type="Pfam" id="PF00202">
    <property type="entry name" value="Aminotran_3"/>
    <property type="match status" value="1"/>
</dbReference>
<dbReference type="GO" id="GO:0042802">
    <property type="term" value="F:identical protein binding"/>
    <property type="evidence" value="ECO:0007669"/>
    <property type="project" value="TreeGrafter"/>
</dbReference>
<comment type="cofactor">
    <cofactor evidence="2">
        <name>pyridoxal 5'-phosphate</name>
        <dbReference type="ChEBI" id="CHEBI:597326"/>
    </cofactor>
</comment>
<evidence type="ECO:0000313" key="18">
    <source>
        <dbReference type="Proteomes" id="UP000310334"/>
    </source>
</evidence>
<dbReference type="FunFam" id="3.40.640.10:FF:000013">
    <property type="entry name" value="4-aminobutyrate aminotransferase"/>
    <property type="match status" value="1"/>
</dbReference>
<proteinExistence type="inferred from homology"/>
<sequence>MIEWKTLNDEGLLAPTMAKDFPNLPVVKSDGLFYFGVDGRKYLDFTSGIATENTGHRHPKVVAAIKEQVDHLLHGPIGIINYESILQLAKKMKAVLPDSLDCFFFGNSGAEAIEGAVKLARHVTKRPYVISFLGGFHGRTMGALSLTTSKSKYRRCLPVGANMSYQLPYANPAETPKGMNPEVYWSEQVENEFEKLFNHQVASEEVAAVILEPVLGEGGYVIPPQAWLQKIRDICDHHQILLIFDEVQTGFGRTGDWFAANRFGVTPDIMAIAKGIASGLPLSATVASKELMELWTIGSHSTTFGGNPVACAAACATIDVLTDEGLVENARVLGDYALDKLVDLKEKHSVIGSVRGIGLMLGIEIIDPLTGEPNGEGLMKILQKSLEKGVIFYLSGNKGEVIRMMPPLTIDQEHLDLGISLLDEAITEYELEFGIGGIR</sequence>
<dbReference type="GO" id="GO:0047298">
    <property type="term" value="F:(S)-3-amino-2-methylpropionate transaminase activity"/>
    <property type="evidence" value="ECO:0007669"/>
    <property type="project" value="UniProtKB-EC"/>
</dbReference>
<dbReference type="GO" id="GO:0030170">
    <property type="term" value="F:pyridoxal phosphate binding"/>
    <property type="evidence" value="ECO:0007669"/>
    <property type="project" value="InterPro"/>
</dbReference>
<dbReference type="SUPFAM" id="SSF53383">
    <property type="entry name" value="PLP-dependent transferases"/>
    <property type="match status" value="1"/>
</dbReference>
<gene>
    <name evidence="17" type="ORF">E6W99_23735</name>
</gene>
<dbReference type="PANTHER" id="PTHR11986:SF58">
    <property type="entry name" value="LEUCINE_METHIONINE RACEMASE"/>
    <property type="match status" value="1"/>
</dbReference>
<evidence type="ECO:0000256" key="13">
    <source>
        <dbReference type="ARBA" id="ARBA00031787"/>
    </source>
</evidence>
<evidence type="ECO:0000256" key="5">
    <source>
        <dbReference type="ARBA" id="ARBA00012876"/>
    </source>
</evidence>
<evidence type="ECO:0000256" key="9">
    <source>
        <dbReference type="ARBA" id="ARBA00022898"/>
    </source>
</evidence>
<evidence type="ECO:0000256" key="10">
    <source>
        <dbReference type="ARBA" id="ARBA00029760"/>
    </source>
</evidence>
<evidence type="ECO:0000256" key="2">
    <source>
        <dbReference type="ARBA" id="ARBA00001933"/>
    </source>
</evidence>
<comment type="similarity">
    <text evidence="4 16">Belongs to the class-III pyridoxal-phosphate-dependent aminotransferase family.</text>
</comment>
<reference evidence="17 18" key="1">
    <citation type="submission" date="2019-04" db="EMBL/GenBank/DDBJ databases">
        <title>Bacillus sediminilitoris sp. nov., isolated from a tidal flat sediment on the East China Sea.</title>
        <authorList>
            <person name="Wei Y."/>
            <person name="Mao H."/>
            <person name="Fang J."/>
        </authorList>
    </citation>
    <scope>NUCLEOTIDE SEQUENCE [LARGE SCALE GENOMIC DNA]</scope>
    <source>
        <strain evidence="17 18">DSL-17</strain>
    </source>
</reference>
<dbReference type="InterPro" id="IPR005814">
    <property type="entry name" value="Aminotrans_3"/>
</dbReference>
<dbReference type="CDD" id="cd00610">
    <property type="entry name" value="OAT_like"/>
    <property type="match status" value="1"/>
</dbReference>